<organism evidence="3 4">
    <name type="scientific">Candidatus Staskawiczbacteria bacterium RIFCSPHIGHO2_01_FULL_41_41</name>
    <dbReference type="NCBI Taxonomy" id="1802203"/>
    <lineage>
        <taxon>Bacteria</taxon>
        <taxon>Candidatus Staskawicziibacteriota</taxon>
    </lineage>
</organism>
<dbReference type="SUPFAM" id="SSF53756">
    <property type="entry name" value="UDP-Glycosyltransferase/glycogen phosphorylase"/>
    <property type="match status" value="1"/>
</dbReference>
<dbReference type="Pfam" id="PF13439">
    <property type="entry name" value="Glyco_transf_4"/>
    <property type="match status" value="1"/>
</dbReference>
<dbReference type="Proteomes" id="UP000178774">
    <property type="component" value="Unassembled WGS sequence"/>
</dbReference>
<dbReference type="GO" id="GO:0016757">
    <property type="term" value="F:glycosyltransferase activity"/>
    <property type="evidence" value="ECO:0007669"/>
    <property type="project" value="InterPro"/>
</dbReference>
<name>A0A1G2HWG8_9BACT</name>
<comment type="caution">
    <text evidence="3">The sequence shown here is derived from an EMBL/GenBank/DDBJ whole genome shotgun (WGS) entry which is preliminary data.</text>
</comment>
<evidence type="ECO:0000259" key="2">
    <source>
        <dbReference type="Pfam" id="PF13439"/>
    </source>
</evidence>
<dbReference type="CDD" id="cd03801">
    <property type="entry name" value="GT4_PimA-like"/>
    <property type="match status" value="1"/>
</dbReference>
<proteinExistence type="predicted"/>
<feature type="domain" description="Glycosyl transferase family 1" evidence="1">
    <location>
        <begin position="151"/>
        <end position="294"/>
    </location>
</feature>
<dbReference type="InterPro" id="IPR028098">
    <property type="entry name" value="Glyco_trans_4-like_N"/>
</dbReference>
<dbReference type="EMBL" id="MHOP01000001">
    <property type="protein sequence ID" value="OGZ66749.1"/>
    <property type="molecule type" value="Genomic_DNA"/>
</dbReference>
<dbReference type="InterPro" id="IPR001296">
    <property type="entry name" value="Glyco_trans_1"/>
</dbReference>
<dbReference type="AlphaFoldDB" id="A0A1G2HWG8"/>
<accession>A0A1G2HWG8</accession>
<dbReference type="Gene3D" id="3.40.50.2000">
    <property type="entry name" value="Glycogen Phosphorylase B"/>
    <property type="match status" value="2"/>
</dbReference>
<dbReference type="Pfam" id="PF00534">
    <property type="entry name" value="Glycos_transf_1"/>
    <property type="match status" value="1"/>
</dbReference>
<evidence type="ECO:0000259" key="1">
    <source>
        <dbReference type="Pfam" id="PF00534"/>
    </source>
</evidence>
<sequence length="318" mass="36344">MKKICFIGGKGAGDGFVDRVCGPQRLPLELSKRLPDCKITFVSFQQGYVLESLRKIQKADILHGHGSLNMCLLLFFLKKIFCKKTILTFTDFKRNVTRNYKLLNHLDAIVVLSQFAKKKLEYHGVNPAKIKVIPYGVEDSFYGAKNNKRIRKLGNKLVLYYGDARYERGFHILLKSIRYIPEGITLLICVRKFLRGFNPRLLNFKKKNVHFLQVRDYPCSIQDIIKSSDIVVLPFVHNTLEPPLSLMEVSAVGTPMITTDIGGNKEVVADGTILLHECTPEKLAEAITKHFSKKLKITKRKIYSWDESLSKFEKLYSG</sequence>
<evidence type="ECO:0000313" key="3">
    <source>
        <dbReference type="EMBL" id="OGZ66749.1"/>
    </source>
</evidence>
<protein>
    <submittedName>
        <fullName evidence="3">Uncharacterized protein</fullName>
    </submittedName>
</protein>
<evidence type="ECO:0000313" key="4">
    <source>
        <dbReference type="Proteomes" id="UP000178774"/>
    </source>
</evidence>
<feature type="domain" description="Glycosyltransferase subfamily 4-like N-terminal" evidence="2">
    <location>
        <begin position="50"/>
        <end position="139"/>
    </location>
</feature>
<dbReference type="PANTHER" id="PTHR12526:SF638">
    <property type="entry name" value="SPORE COAT PROTEIN SA"/>
    <property type="match status" value="1"/>
</dbReference>
<reference evidence="3 4" key="1">
    <citation type="journal article" date="2016" name="Nat. Commun.">
        <title>Thousands of microbial genomes shed light on interconnected biogeochemical processes in an aquifer system.</title>
        <authorList>
            <person name="Anantharaman K."/>
            <person name="Brown C.T."/>
            <person name="Hug L.A."/>
            <person name="Sharon I."/>
            <person name="Castelle C.J."/>
            <person name="Probst A.J."/>
            <person name="Thomas B.C."/>
            <person name="Singh A."/>
            <person name="Wilkins M.J."/>
            <person name="Karaoz U."/>
            <person name="Brodie E.L."/>
            <person name="Williams K.H."/>
            <person name="Hubbard S.S."/>
            <person name="Banfield J.F."/>
        </authorList>
    </citation>
    <scope>NUCLEOTIDE SEQUENCE [LARGE SCALE GENOMIC DNA]</scope>
</reference>
<gene>
    <name evidence="3" type="ORF">A2822_02885</name>
</gene>
<dbReference type="PANTHER" id="PTHR12526">
    <property type="entry name" value="GLYCOSYLTRANSFERASE"/>
    <property type="match status" value="1"/>
</dbReference>